<dbReference type="KEGG" id="palr:HGI30_07460"/>
<evidence type="ECO:0000256" key="1">
    <source>
        <dbReference type="SAM" id="MobiDB-lite"/>
    </source>
</evidence>
<dbReference type="AlphaFoldDB" id="A0A6H2GVL8"/>
<feature type="region of interest" description="Disordered" evidence="1">
    <location>
        <begin position="147"/>
        <end position="174"/>
    </location>
</feature>
<dbReference type="NCBIfam" id="NF012201">
    <property type="entry name" value="WIAG-tail"/>
    <property type="match status" value="1"/>
</dbReference>
<protein>
    <submittedName>
        <fullName evidence="2">WIAG-tail domain</fullName>
    </submittedName>
</protein>
<organism evidence="2 3">
    <name type="scientific">Paenibacillus albicereus</name>
    <dbReference type="NCBI Taxonomy" id="2726185"/>
    <lineage>
        <taxon>Bacteria</taxon>
        <taxon>Bacillati</taxon>
        <taxon>Bacillota</taxon>
        <taxon>Bacilli</taxon>
        <taxon>Bacillales</taxon>
        <taxon>Paenibacillaceae</taxon>
        <taxon>Paenibacillus</taxon>
    </lineage>
</organism>
<sequence>MKTNGKPGKASRPFVPSGAPAAKGKAASDSRPRPKRASRPMYQVDHPDYSELEGLGESPAEESQGPAAEGARPGGIRTVKLHGFAAAAIPTDERLVGEQGLGAGKAEDEPEFLASSGDGAASEWARLKEIRFSPALKIRTSPTVRLLPQEAPSQETPDSGAGAPSAKEEADGASAAELLSVELDAERAGTQASGRLAEPAADGSELQFGTVSFDFKERSRLDLILPLKQPFRDTGYSIACSLDVPFCHAVVRAKLGAEAVVTLIRTQEEGNSRGRLDWIAAGRKG</sequence>
<name>A0A6H2GVL8_9BACL</name>
<reference evidence="2 3" key="1">
    <citation type="submission" date="2020-04" db="EMBL/GenBank/DDBJ databases">
        <title>Novel Paenibacillus strain UniB2 isolated from commercial digestive syrup.</title>
        <authorList>
            <person name="Thorat V."/>
            <person name="Kirdat K."/>
            <person name="Tiwarekar B."/>
            <person name="Yadav A."/>
        </authorList>
    </citation>
    <scope>NUCLEOTIDE SEQUENCE [LARGE SCALE GENOMIC DNA]</scope>
    <source>
        <strain evidence="2 3">UniB2</strain>
    </source>
</reference>
<gene>
    <name evidence="2" type="ORF">HGI30_07460</name>
</gene>
<dbReference type="EMBL" id="CP051428">
    <property type="protein sequence ID" value="QJC51399.1"/>
    <property type="molecule type" value="Genomic_DNA"/>
</dbReference>
<proteinExistence type="predicted"/>
<accession>A0A6H2GVL8</accession>
<dbReference type="RefSeq" id="WP_168907050.1">
    <property type="nucleotide sequence ID" value="NZ_CP051428.1"/>
</dbReference>
<feature type="region of interest" description="Disordered" evidence="1">
    <location>
        <begin position="1"/>
        <end position="76"/>
    </location>
</feature>
<keyword evidence="3" id="KW-1185">Reference proteome</keyword>
<evidence type="ECO:0000313" key="2">
    <source>
        <dbReference type="EMBL" id="QJC51399.1"/>
    </source>
</evidence>
<evidence type="ECO:0000313" key="3">
    <source>
        <dbReference type="Proteomes" id="UP000502136"/>
    </source>
</evidence>
<feature type="compositionally biased region" description="Low complexity" evidence="1">
    <location>
        <begin position="16"/>
        <end position="25"/>
    </location>
</feature>
<dbReference type="Proteomes" id="UP000502136">
    <property type="component" value="Chromosome"/>
</dbReference>